<evidence type="ECO:0000313" key="1">
    <source>
        <dbReference type="EMBL" id="CAD1820629.1"/>
    </source>
</evidence>
<proteinExistence type="predicted"/>
<name>A0A6V7NPS5_ANACO</name>
<accession>A0A6V7NPS5</accession>
<organism evidence="1">
    <name type="scientific">Ananas comosus var. bracteatus</name>
    <name type="common">red pineapple</name>
    <dbReference type="NCBI Taxonomy" id="296719"/>
    <lineage>
        <taxon>Eukaryota</taxon>
        <taxon>Viridiplantae</taxon>
        <taxon>Streptophyta</taxon>
        <taxon>Embryophyta</taxon>
        <taxon>Tracheophyta</taxon>
        <taxon>Spermatophyta</taxon>
        <taxon>Magnoliopsida</taxon>
        <taxon>Liliopsida</taxon>
        <taxon>Poales</taxon>
        <taxon>Bromeliaceae</taxon>
        <taxon>Bromelioideae</taxon>
        <taxon>Ananas</taxon>
    </lineage>
</organism>
<gene>
    <name evidence="1" type="ORF">CB5_LOCUS3840</name>
</gene>
<dbReference type="EMBL" id="LR862141">
    <property type="protein sequence ID" value="CAD1820629.1"/>
    <property type="molecule type" value="Genomic_DNA"/>
</dbReference>
<dbReference type="AlphaFoldDB" id="A0A6V7NPS5"/>
<sequence length="238" mass="27289">MSTVQLSYLRLFREICEKLHMETSQCVVAPAAEGTYLAYIDLPIERNESIIEIVRCWGLQSSTSAEAEHDAARVATKRMVEELDLQVRDVNFDDSIFYKNLYNHLATKYAMLFAQYMNLVREYNFVKDCYVATLAQINEFVIEQEAKERKQRKGKIGRKNVATRIEAISSFCREGNGSSRLGCQLALRTTCGARSPVRHLSPSAWLESSAKRCNVLNKLYDVDTPQMQLYIHPMQRVS</sequence>
<reference evidence="1" key="1">
    <citation type="submission" date="2020-07" db="EMBL/GenBank/DDBJ databases">
        <authorList>
            <person name="Lin J."/>
        </authorList>
    </citation>
    <scope>NUCLEOTIDE SEQUENCE</scope>
</reference>
<protein>
    <submittedName>
        <fullName evidence="1">Uncharacterized protein</fullName>
    </submittedName>
</protein>